<name>A0ABU7VAK9_9BACI</name>
<gene>
    <name evidence="1" type="ORF">V2W34_01610</name>
</gene>
<dbReference type="Proteomes" id="UP001356080">
    <property type="component" value="Unassembled WGS sequence"/>
</dbReference>
<accession>A0ABU7VAK9</accession>
<comment type="caution">
    <text evidence="1">The sequence shown here is derived from an EMBL/GenBank/DDBJ whole genome shotgun (WGS) entry which is preliminary data.</text>
</comment>
<evidence type="ECO:0000313" key="1">
    <source>
        <dbReference type="EMBL" id="MEF2290705.1"/>
    </source>
</evidence>
<dbReference type="EMBL" id="JAZHPM010000002">
    <property type="protein sequence ID" value="MEF2290705.1"/>
    <property type="molecule type" value="Genomic_DNA"/>
</dbReference>
<sequence>MFLQYLGIFALSFIPSVESPGATAAGSLFGFTPILSAIFSIGGGS</sequence>
<evidence type="ECO:0000313" key="2">
    <source>
        <dbReference type="Proteomes" id="UP001356080"/>
    </source>
</evidence>
<protein>
    <submittedName>
        <fullName evidence="1">Uncharacterized protein</fullName>
    </submittedName>
</protein>
<reference evidence="1 2" key="1">
    <citation type="submission" date="2024-01" db="EMBL/GenBank/DDBJ databases">
        <title>Survival strategy associated with biotechnological potential of Virgibacillus dokdonensis T4.6 isolated from salt-fermented shrimp paste.</title>
        <authorList>
            <person name="Doan T.V."/>
            <person name="Quach N.T."/>
            <person name="Phi Q.-T."/>
        </authorList>
    </citation>
    <scope>NUCLEOTIDE SEQUENCE [LARGE SCALE GENOMIC DNA]</scope>
    <source>
        <strain evidence="1 2">T4.6</strain>
    </source>
</reference>
<keyword evidence="2" id="KW-1185">Reference proteome</keyword>
<organism evidence="1 2">
    <name type="scientific">Virgibacillus dokdonensis</name>
    <dbReference type="NCBI Taxonomy" id="302167"/>
    <lineage>
        <taxon>Bacteria</taxon>
        <taxon>Bacillati</taxon>
        <taxon>Bacillota</taxon>
        <taxon>Bacilli</taxon>
        <taxon>Bacillales</taxon>
        <taxon>Bacillaceae</taxon>
        <taxon>Virgibacillus</taxon>
    </lineage>
</organism>
<proteinExistence type="predicted"/>